<sequence length="96" mass="10981">ERALKYIDTLPNEFDVGAGFVVKPNGRDVKRMLKDNLPAEPKAREDAIDDILWERIAEYLSSHIIEFKMPSSAIQEMTKSVQEGKITNNLSNEFKK</sequence>
<evidence type="ECO:0000313" key="1">
    <source>
        <dbReference type="EMBL" id="KAF7263622.1"/>
    </source>
</evidence>
<dbReference type="EMBL" id="JAACXV010020356">
    <property type="protein sequence ID" value="KAF7263622.1"/>
    <property type="molecule type" value="Genomic_DNA"/>
</dbReference>
<dbReference type="Pfam" id="PF07898">
    <property type="entry name" value="DUF1676"/>
    <property type="match status" value="1"/>
</dbReference>
<comment type="caution">
    <text evidence="1">The sequence shown here is derived from an EMBL/GenBank/DDBJ whole genome shotgun (WGS) entry which is preliminary data.</text>
</comment>
<proteinExistence type="predicted"/>
<feature type="non-terminal residue" evidence="1">
    <location>
        <position position="1"/>
    </location>
</feature>
<dbReference type="InterPro" id="IPR012464">
    <property type="entry name" value="DUF1676"/>
</dbReference>
<protein>
    <submittedName>
        <fullName evidence="1">Uncharacterized protein</fullName>
    </submittedName>
</protein>
<organism evidence="1 2">
    <name type="scientific">Rhynchophorus ferrugineus</name>
    <name type="common">Red palm weevil</name>
    <name type="synonym">Curculio ferrugineus</name>
    <dbReference type="NCBI Taxonomy" id="354439"/>
    <lineage>
        <taxon>Eukaryota</taxon>
        <taxon>Metazoa</taxon>
        <taxon>Ecdysozoa</taxon>
        <taxon>Arthropoda</taxon>
        <taxon>Hexapoda</taxon>
        <taxon>Insecta</taxon>
        <taxon>Pterygota</taxon>
        <taxon>Neoptera</taxon>
        <taxon>Endopterygota</taxon>
        <taxon>Coleoptera</taxon>
        <taxon>Polyphaga</taxon>
        <taxon>Cucujiformia</taxon>
        <taxon>Curculionidae</taxon>
        <taxon>Dryophthorinae</taxon>
        <taxon>Rhynchophorus</taxon>
    </lineage>
</organism>
<accession>A0A834HY47</accession>
<keyword evidence="2" id="KW-1185">Reference proteome</keyword>
<gene>
    <name evidence="1" type="ORF">GWI33_001586</name>
</gene>
<dbReference type="OrthoDB" id="8194491at2759"/>
<dbReference type="Proteomes" id="UP000625711">
    <property type="component" value="Unassembled WGS sequence"/>
</dbReference>
<dbReference type="AlphaFoldDB" id="A0A834HY47"/>
<name>A0A834HY47_RHYFE</name>
<evidence type="ECO:0000313" key="2">
    <source>
        <dbReference type="Proteomes" id="UP000625711"/>
    </source>
</evidence>
<reference evidence="1" key="1">
    <citation type="submission" date="2020-08" db="EMBL/GenBank/DDBJ databases">
        <title>Genome sequencing and assembly of the red palm weevil Rhynchophorus ferrugineus.</title>
        <authorList>
            <person name="Dias G.B."/>
            <person name="Bergman C.M."/>
            <person name="Manee M."/>
        </authorList>
    </citation>
    <scope>NUCLEOTIDE SEQUENCE</scope>
    <source>
        <strain evidence="1">AA-2017</strain>
        <tissue evidence="1">Whole larva</tissue>
    </source>
</reference>